<evidence type="ECO:0000256" key="2">
    <source>
        <dbReference type="SAM" id="SignalP"/>
    </source>
</evidence>
<keyword evidence="1" id="KW-1133">Transmembrane helix</keyword>
<evidence type="ECO:0000313" key="4">
    <source>
        <dbReference type="EMBL" id="MCQ4165110.1"/>
    </source>
</evidence>
<feature type="signal peptide" evidence="2">
    <location>
        <begin position="1"/>
        <end position="22"/>
    </location>
</feature>
<accession>A0ABT1QS30</accession>
<dbReference type="RefSeq" id="WP_255914174.1">
    <property type="nucleotide sequence ID" value="NZ_JANFQO010000008.1"/>
</dbReference>
<feature type="domain" description="SRCR" evidence="3">
    <location>
        <begin position="179"/>
        <end position="244"/>
    </location>
</feature>
<proteinExistence type="predicted"/>
<evidence type="ECO:0000259" key="3">
    <source>
        <dbReference type="PROSITE" id="PS50287"/>
    </source>
</evidence>
<sequence>MTPRAFYLLTALLALLPAAAVAIGAMSPTTVAVIVRAALYLSGGVLLVMIAVDIALRSWAWPARRRPTPKLPFRPLRAAPPLRKSLRQRAVARLGLVLLERVMVRRPADVVIGGAAAPYLKRWFLIPRNRWFNIYLHLFLRSDDDRALHDHPWLNCSLLLQGQYTEHTIAAGGVHHRALRLAGDVVVRRAKSAHRIELHAGSCITLFFTGPVRRGWGFHCPQRWVPWRDFTSADGREVGRGCDQ</sequence>
<keyword evidence="2" id="KW-0732">Signal</keyword>
<keyword evidence="1" id="KW-0812">Transmembrane</keyword>
<feature type="chain" id="PRO_5045208616" description="SRCR domain-containing protein" evidence="2">
    <location>
        <begin position="23"/>
        <end position="244"/>
    </location>
</feature>
<reference evidence="4" key="1">
    <citation type="submission" date="2022-07" db="EMBL/GenBank/DDBJ databases">
        <title>Tahibacter sp., a new gammaproteobacterium isolated from the silt sample collected at pig farm.</title>
        <authorList>
            <person name="Chen H."/>
        </authorList>
    </citation>
    <scope>NUCLEOTIDE SEQUENCE</scope>
    <source>
        <strain evidence="4">P2K</strain>
    </source>
</reference>
<dbReference type="Proteomes" id="UP001165498">
    <property type="component" value="Unassembled WGS sequence"/>
</dbReference>
<feature type="transmembrane region" description="Helical" evidence="1">
    <location>
        <begin position="34"/>
        <end position="56"/>
    </location>
</feature>
<protein>
    <recommendedName>
        <fullName evidence="3">SRCR domain-containing protein</fullName>
    </recommendedName>
</protein>
<organism evidence="4 5">
    <name type="scientific">Tahibacter harae</name>
    <dbReference type="NCBI Taxonomy" id="2963937"/>
    <lineage>
        <taxon>Bacteria</taxon>
        <taxon>Pseudomonadati</taxon>
        <taxon>Pseudomonadota</taxon>
        <taxon>Gammaproteobacteria</taxon>
        <taxon>Lysobacterales</taxon>
        <taxon>Rhodanobacteraceae</taxon>
        <taxon>Tahibacter</taxon>
    </lineage>
</organism>
<dbReference type="InterPro" id="IPR001190">
    <property type="entry name" value="SRCR"/>
</dbReference>
<name>A0ABT1QS30_9GAMM</name>
<comment type="caution">
    <text evidence="4">The sequence shown here is derived from an EMBL/GenBank/DDBJ whole genome shotgun (WGS) entry which is preliminary data.</text>
</comment>
<keyword evidence="1" id="KW-0472">Membrane</keyword>
<dbReference type="EMBL" id="JANFQO010000008">
    <property type="protein sequence ID" value="MCQ4165110.1"/>
    <property type="molecule type" value="Genomic_DNA"/>
</dbReference>
<dbReference type="PROSITE" id="PS50287">
    <property type="entry name" value="SRCR_2"/>
    <property type="match status" value="1"/>
</dbReference>
<evidence type="ECO:0000256" key="1">
    <source>
        <dbReference type="SAM" id="Phobius"/>
    </source>
</evidence>
<evidence type="ECO:0000313" key="5">
    <source>
        <dbReference type="Proteomes" id="UP001165498"/>
    </source>
</evidence>
<gene>
    <name evidence="4" type="ORF">NM961_10355</name>
</gene>
<keyword evidence="5" id="KW-1185">Reference proteome</keyword>